<comment type="pathway">
    <text evidence="1">Siderophore biosynthesis.</text>
</comment>
<proteinExistence type="inferred from homology"/>
<dbReference type="PANTHER" id="PTHR34384:SF6">
    <property type="entry name" value="STAPHYLOFERRIN B SYNTHASE"/>
    <property type="match status" value="1"/>
</dbReference>
<dbReference type="RefSeq" id="WP_088906883.1">
    <property type="nucleotide sequence ID" value="NZ_CP018145.1"/>
</dbReference>
<protein>
    <submittedName>
        <fullName evidence="5">Siderophore biosynthesis protein</fullName>
    </submittedName>
</protein>
<feature type="domain" description="Aerobactin siderophore biosynthesis IucA/IucC-like C-terminal" evidence="4">
    <location>
        <begin position="426"/>
        <end position="594"/>
    </location>
</feature>
<dbReference type="EMBL" id="CP018145">
    <property type="protein sequence ID" value="ASJ53029.1"/>
    <property type="molecule type" value="Genomic_DNA"/>
</dbReference>
<dbReference type="Pfam" id="PF04183">
    <property type="entry name" value="IucA_IucC"/>
    <property type="match status" value="1"/>
</dbReference>
<evidence type="ECO:0000259" key="4">
    <source>
        <dbReference type="Pfam" id="PF06276"/>
    </source>
</evidence>
<dbReference type="KEGG" id="bfm:BP422_05345"/>
<evidence type="ECO:0000256" key="2">
    <source>
        <dbReference type="ARBA" id="ARBA00007832"/>
    </source>
</evidence>
<feature type="domain" description="Aerobactin siderophore biosynthesis IucA/IucC N-terminal" evidence="3">
    <location>
        <begin position="157"/>
        <end position="405"/>
    </location>
</feature>
<dbReference type="InterPro" id="IPR007310">
    <property type="entry name" value="Aerobactin_biosyn_IucA/IucC_N"/>
</dbReference>
<name>A0A220MDQ9_9BACL</name>
<dbReference type="Pfam" id="PF06276">
    <property type="entry name" value="FhuF"/>
    <property type="match status" value="1"/>
</dbReference>
<gene>
    <name evidence="5" type="ORF">BP422_05345</name>
</gene>
<dbReference type="GO" id="GO:0019290">
    <property type="term" value="P:siderophore biosynthetic process"/>
    <property type="evidence" value="ECO:0007669"/>
    <property type="project" value="InterPro"/>
</dbReference>
<dbReference type="InterPro" id="IPR037455">
    <property type="entry name" value="LucA/IucC-like"/>
</dbReference>
<evidence type="ECO:0000256" key="1">
    <source>
        <dbReference type="ARBA" id="ARBA00004924"/>
    </source>
</evidence>
<dbReference type="Gene3D" id="1.10.510.40">
    <property type="match status" value="1"/>
</dbReference>
<accession>A0A220MDQ9</accession>
<evidence type="ECO:0000313" key="5">
    <source>
        <dbReference type="EMBL" id="ASJ53029.1"/>
    </source>
</evidence>
<dbReference type="Gene3D" id="3.30.310.280">
    <property type="match status" value="1"/>
</dbReference>
<dbReference type="Proteomes" id="UP000197781">
    <property type="component" value="Chromosome"/>
</dbReference>
<dbReference type="GO" id="GO:0016881">
    <property type="term" value="F:acid-amino acid ligase activity"/>
    <property type="evidence" value="ECO:0007669"/>
    <property type="project" value="UniProtKB-ARBA"/>
</dbReference>
<comment type="similarity">
    <text evidence="2">Belongs to the IucA/IucC family.</text>
</comment>
<reference evidence="5 6" key="1">
    <citation type="submission" date="2016-11" db="EMBL/GenBank/DDBJ databases">
        <authorList>
            <person name="Jaros S."/>
            <person name="Januszkiewicz K."/>
            <person name="Wedrychowicz H."/>
        </authorList>
    </citation>
    <scope>NUCLEOTIDE SEQUENCE [LARGE SCALE GENOMIC DNA]</scope>
    <source>
        <strain evidence="5 6">NF2</strain>
    </source>
</reference>
<evidence type="ECO:0000313" key="6">
    <source>
        <dbReference type="Proteomes" id="UP000197781"/>
    </source>
</evidence>
<dbReference type="AlphaFoldDB" id="A0A220MDQ9"/>
<evidence type="ECO:0000259" key="3">
    <source>
        <dbReference type="Pfam" id="PF04183"/>
    </source>
</evidence>
<dbReference type="Gene3D" id="6.10.250.3370">
    <property type="match status" value="1"/>
</dbReference>
<dbReference type="PANTHER" id="PTHR34384">
    <property type="entry name" value="L-2,3-DIAMINOPROPANOATE--CITRATE LIGASE"/>
    <property type="match status" value="1"/>
</dbReference>
<dbReference type="InterPro" id="IPR022770">
    <property type="entry name" value="IucA/IucC-like_C"/>
</dbReference>
<organism evidence="5 6">
    <name type="scientific">Brevibacillus formosus</name>
    <dbReference type="NCBI Taxonomy" id="54913"/>
    <lineage>
        <taxon>Bacteria</taxon>
        <taxon>Bacillati</taxon>
        <taxon>Bacillota</taxon>
        <taxon>Bacilli</taxon>
        <taxon>Bacillales</taxon>
        <taxon>Paenibacillaceae</taxon>
        <taxon>Brevibacillus</taxon>
    </lineage>
</organism>
<sequence length="630" mass="73046">MELTIQDFLIEEALHSTQYVQVRRRVFRQCIESLLYEGILIPEILQEGEETTYTLHGLDEWNQPVRYRCRGRKSASFGLVRLGKEPVTRVVYDQSGAAQQESEAISLTRFLVEVFRMNTVDEQRLKLFANDLEQTLLKDTLSQYYRVQNGIRMQGKSYDELEGDLMDGHPYHPSYKSRVGFTYVDHFAYGPEFKQEVHFLWLAIKKQYSQVSIDQGRNFDDLLLEEIGREQKEVFQQIIVNHGCDPDQYAFVPVHPWQWRNHIVPGFLDDIHRKEIIVLGVGSDAHRPQQSIRTFANKSNPHKPYLKLSINVVNTSAPRHLPPHSLASAPIVSRWLKGITDADSYLRDVQKVIMLQEFAAVAYDPPPASDLVEMVTFGVIGCMWRESLIPHLEAGEDAVPYNVLAAVEVDGVPFIDRWIREQGLENWLAQLLESSVLPVVHILVKHGIAMETHAQNMILVHRDGVPTRVALKDFHEDLIFCQPFLSEPDKCPNFAEVHEYYTTKPDDVMFHMNETSTVRDLTLETLFLINLGQLVRLLEEHYGYAEEQFWEMAVQVLEGHQRRFPELAERFKRFDLFVPSVQVEKLTKKKLYTTNENYHLHEVPNPLFEARKRLHSMAVGGYQHVNRESK</sequence>